<evidence type="ECO:0000256" key="2">
    <source>
        <dbReference type="SAM" id="SignalP"/>
    </source>
</evidence>
<keyword evidence="3" id="KW-0449">Lipoprotein</keyword>
<dbReference type="InterPro" id="IPR004564">
    <property type="entry name" value="OM_lipoprot_carrier_LolA-like"/>
</dbReference>
<dbReference type="EMBL" id="JALKCG010000001">
    <property type="protein sequence ID" value="MCK0206522.1"/>
    <property type="molecule type" value="Genomic_DNA"/>
</dbReference>
<feature type="chain" id="PRO_5045326150" evidence="2">
    <location>
        <begin position="24"/>
        <end position="265"/>
    </location>
</feature>
<dbReference type="CDD" id="cd16325">
    <property type="entry name" value="LolA"/>
    <property type="match status" value="1"/>
</dbReference>
<keyword evidence="1 2" id="KW-0732">Signal</keyword>
<evidence type="ECO:0000313" key="3">
    <source>
        <dbReference type="EMBL" id="MCK0206522.1"/>
    </source>
</evidence>
<dbReference type="RefSeq" id="WP_247198136.1">
    <property type="nucleotide sequence ID" value="NZ_JALKCG010000001.1"/>
</dbReference>
<dbReference type="Pfam" id="PF03548">
    <property type="entry name" value="LolA"/>
    <property type="match status" value="1"/>
</dbReference>
<comment type="caution">
    <text evidence="3">The sequence shown here is derived from an EMBL/GenBank/DDBJ whole genome shotgun (WGS) entry which is preliminary data.</text>
</comment>
<feature type="signal peptide" evidence="2">
    <location>
        <begin position="1"/>
        <end position="23"/>
    </location>
</feature>
<gene>
    <name evidence="3" type="ORF">MWN33_00565</name>
</gene>
<reference evidence="3 4" key="1">
    <citation type="submission" date="2022-04" db="EMBL/GenBank/DDBJ databases">
        <authorList>
            <person name="Grouzdev D.S."/>
            <person name="Pantiukh K.S."/>
            <person name="Krutkina M.S."/>
        </authorList>
    </citation>
    <scope>NUCLEOTIDE SEQUENCE [LARGE SCALE GENOMIC DNA]</scope>
    <source>
        <strain evidence="3 4">Jip08</strain>
    </source>
</reference>
<sequence length="265" mass="28546">MRHLIRACAASALLMLPPGAALAQVPPPPFAAPLPPKKPAQATMTRTAQASPAAVAPPAARPAAAKPVAAKPAAAGAQADPTIQMAAASNRRAAADTVQRISDYFNSFKTMTGDFVQVDPDGTRRQGEFYILKPGRVLFEYAPPSPIELVADGRSVAVRDKRLKTQDISPLSATPLRFLLSEDFDLARNTNVTGVYQDDIFATVVLEEKQPMVGTYRLMIMFDANTMQLKQWTVTDPQGYDTTVAVSNLNTADRPDPALFVINRN</sequence>
<accession>A0ABT0DHG4</accession>
<reference evidence="4" key="2">
    <citation type="submission" date="2023-07" db="EMBL/GenBank/DDBJ databases">
        <title>Ancylobacter moscoviensis sp. nov., facultatively methylotrophic bacteria from activated sludge and the reclassification of Starkeya novella (Starkey 1934) Kelly et al. 2000 as Ancylobacter novellus comb. nov., Starkeya koreensis Im et al. 2006 as Ancylobacter koreensis comb.nov., Angulomicrobium tetraedrale Vasil'eva et al. 1986 as Ancylobacter tetraedralis comb. nov., Angulomicrobium amanitiforme Fritz et al. 2004 as Ancylobacter amanitiformis comb. nov. and Methylorhabdus multivorans Doronina et al. 1996 as Ancylobacter multivorans comb. nov. and emended description of the genus Ancylobacter.</title>
        <authorList>
            <person name="Doronina N."/>
            <person name="Chemodurova A."/>
            <person name="Grouzdev D."/>
            <person name="Koziaeva V."/>
            <person name="Shi W."/>
            <person name="Wu L."/>
            <person name="Kaparullina E."/>
        </authorList>
    </citation>
    <scope>NUCLEOTIDE SEQUENCE [LARGE SCALE GENOMIC DNA]</scope>
    <source>
        <strain evidence="4">Jip08</strain>
    </source>
</reference>
<name>A0ABT0DHG4_9HYPH</name>
<dbReference type="PANTHER" id="PTHR35869:SF1">
    <property type="entry name" value="OUTER-MEMBRANE LIPOPROTEIN CARRIER PROTEIN"/>
    <property type="match status" value="1"/>
</dbReference>
<dbReference type="InterPro" id="IPR029046">
    <property type="entry name" value="LolA/LolB/LppX"/>
</dbReference>
<proteinExistence type="predicted"/>
<protein>
    <submittedName>
        <fullName evidence="3">Outer membrane lipoprotein carrier protein LolA</fullName>
    </submittedName>
</protein>
<dbReference type="PANTHER" id="PTHR35869">
    <property type="entry name" value="OUTER-MEMBRANE LIPOPROTEIN CARRIER PROTEIN"/>
    <property type="match status" value="1"/>
</dbReference>
<keyword evidence="4" id="KW-1185">Reference proteome</keyword>
<dbReference type="Gene3D" id="2.50.20.10">
    <property type="entry name" value="Lipoprotein localisation LolA/LolB/LppX"/>
    <property type="match status" value="1"/>
</dbReference>
<organism evidence="3 4">
    <name type="scientific">Ancylobacter koreensis</name>
    <dbReference type="NCBI Taxonomy" id="266121"/>
    <lineage>
        <taxon>Bacteria</taxon>
        <taxon>Pseudomonadati</taxon>
        <taxon>Pseudomonadota</taxon>
        <taxon>Alphaproteobacteria</taxon>
        <taxon>Hyphomicrobiales</taxon>
        <taxon>Xanthobacteraceae</taxon>
        <taxon>Ancylobacter</taxon>
    </lineage>
</organism>
<dbReference type="Proteomes" id="UP001202867">
    <property type="component" value="Unassembled WGS sequence"/>
</dbReference>
<evidence type="ECO:0000256" key="1">
    <source>
        <dbReference type="ARBA" id="ARBA00022729"/>
    </source>
</evidence>
<dbReference type="SUPFAM" id="SSF89392">
    <property type="entry name" value="Prokaryotic lipoproteins and lipoprotein localization factors"/>
    <property type="match status" value="1"/>
</dbReference>
<evidence type="ECO:0000313" key="4">
    <source>
        <dbReference type="Proteomes" id="UP001202867"/>
    </source>
</evidence>